<feature type="compositionally biased region" description="Pro residues" evidence="1">
    <location>
        <begin position="76"/>
        <end position="90"/>
    </location>
</feature>
<dbReference type="EMBL" id="JBBBNY010000003">
    <property type="protein sequence ID" value="MEI7036615.1"/>
    <property type="molecule type" value="Genomic_DNA"/>
</dbReference>
<gene>
    <name evidence="3" type="ORF">WAT24_07600</name>
</gene>
<evidence type="ECO:0000313" key="3">
    <source>
        <dbReference type="EMBL" id="MEI7036615.1"/>
    </source>
</evidence>
<evidence type="ECO:0000256" key="1">
    <source>
        <dbReference type="SAM" id="MobiDB-lite"/>
    </source>
</evidence>
<comment type="caution">
    <text evidence="3">The sequence shown here is derived from an EMBL/GenBank/DDBJ whole genome shotgun (WGS) entry which is preliminary data.</text>
</comment>
<keyword evidence="2" id="KW-0472">Membrane</keyword>
<dbReference type="RefSeq" id="WP_336807228.1">
    <property type="nucleotide sequence ID" value="NZ_JBBBNY010000003.1"/>
</dbReference>
<name>A0ABU8JBB3_9GAMM</name>
<feature type="region of interest" description="Disordered" evidence="1">
    <location>
        <begin position="74"/>
        <end position="98"/>
    </location>
</feature>
<keyword evidence="2" id="KW-0812">Transmembrane</keyword>
<feature type="transmembrane region" description="Helical" evidence="2">
    <location>
        <begin position="24"/>
        <end position="46"/>
    </location>
</feature>
<reference evidence="3 4" key="1">
    <citation type="journal article" date="2014" name="Int. J. Syst. Evol. Microbiol.">
        <title>Fulvimonas yonginensis sp. nov., isolated from greenhouse soil, and emended description of the genus Fulvimonas.</title>
        <authorList>
            <person name="Ahn J.H."/>
            <person name="Kim S.J."/>
            <person name="Weon H.Y."/>
            <person name="Hong S.B."/>
            <person name="Seok S.J."/>
            <person name="Kwon S.W."/>
        </authorList>
    </citation>
    <scope>NUCLEOTIDE SEQUENCE [LARGE SCALE GENOMIC DNA]</scope>
    <source>
        <strain evidence="3 4">KACC 16952</strain>
    </source>
</reference>
<protein>
    <submittedName>
        <fullName evidence="3">Uncharacterized protein</fullName>
    </submittedName>
</protein>
<keyword evidence="2" id="KW-1133">Transmembrane helix</keyword>
<evidence type="ECO:0000313" key="4">
    <source>
        <dbReference type="Proteomes" id="UP001381174"/>
    </source>
</evidence>
<keyword evidence="4" id="KW-1185">Reference proteome</keyword>
<accession>A0ABU8JBB3</accession>
<evidence type="ECO:0000256" key="2">
    <source>
        <dbReference type="SAM" id="Phobius"/>
    </source>
</evidence>
<proteinExistence type="predicted"/>
<organism evidence="3 4">
    <name type="scientific">Fulvimonas yonginensis</name>
    <dbReference type="NCBI Taxonomy" id="1495200"/>
    <lineage>
        <taxon>Bacteria</taxon>
        <taxon>Pseudomonadati</taxon>
        <taxon>Pseudomonadota</taxon>
        <taxon>Gammaproteobacteria</taxon>
        <taxon>Lysobacterales</taxon>
        <taxon>Rhodanobacteraceae</taxon>
        <taxon>Fulvimonas</taxon>
    </lineage>
</organism>
<sequence length="305" mass="33200">MPLDEETRTLLRAWRARPTPREPWRFRLALGVVLALHVLFAAIVWWEMRPRAVREVVHAQLDGALQVRFIARPRASPLPQPPPAPAPPAHPAQVRERPAPNAMTVRLPEPAAAASAPRMPAQLYDRTGQVRLPAPAASSASAPGYVQRLPQGDTQVMRHDSPVKYRATRFEQYFPPPDETIVGQGVRGVLRTLHTGQHEEVNLGHGVHLKCKTLFGLPTPDCAMPPPAPSKKDGDERLNMAPAAPLAKELAPAQRDPGECIALYRAGKPLPQGCPVDTPARAVDAECAEARRAGKPLAAHCPKPP</sequence>
<dbReference type="Proteomes" id="UP001381174">
    <property type="component" value="Unassembled WGS sequence"/>
</dbReference>